<name>A0ABS7XE27_9GAMM</name>
<dbReference type="RefSeq" id="WP_205313648.1">
    <property type="nucleotide sequence ID" value="NZ_JAERPS020000012.1"/>
</dbReference>
<feature type="transmembrane region" description="Helical" evidence="1">
    <location>
        <begin position="32"/>
        <end position="53"/>
    </location>
</feature>
<evidence type="ECO:0000313" key="3">
    <source>
        <dbReference type="Proteomes" id="UP000663814"/>
    </source>
</evidence>
<keyword evidence="1" id="KW-0472">Membrane</keyword>
<comment type="caution">
    <text evidence="2">The sequence shown here is derived from an EMBL/GenBank/DDBJ whole genome shotgun (WGS) entry which is preliminary data.</text>
</comment>
<proteinExistence type="predicted"/>
<dbReference type="Gene3D" id="1.25.40.10">
    <property type="entry name" value="Tetratricopeptide repeat domain"/>
    <property type="match status" value="1"/>
</dbReference>
<dbReference type="SUPFAM" id="SSF48452">
    <property type="entry name" value="TPR-like"/>
    <property type="match status" value="1"/>
</dbReference>
<evidence type="ECO:0000256" key="1">
    <source>
        <dbReference type="SAM" id="Phobius"/>
    </source>
</evidence>
<evidence type="ECO:0008006" key="4">
    <source>
        <dbReference type="Google" id="ProtNLM"/>
    </source>
</evidence>
<gene>
    <name evidence="2" type="ORF">I4W93_019700</name>
</gene>
<dbReference type="InterPro" id="IPR011990">
    <property type="entry name" value="TPR-like_helical_dom_sf"/>
</dbReference>
<keyword evidence="1" id="KW-1133">Transmembrane helix</keyword>
<reference evidence="2 3" key="1">
    <citation type="submission" date="2021-08" db="EMBL/GenBank/DDBJ databases">
        <title>Rheinheimera aquimaris sp. nov., isolated from seawater of the East Sea in Korea.</title>
        <authorList>
            <person name="Kim K.H."/>
            <person name="Wenting R."/>
            <person name="Kim K.R."/>
            <person name="Jeon C.O."/>
        </authorList>
    </citation>
    <scope>NUCLEOTIDE SEQUENCE [LARGE SCALE GENOMIC DNA]</scope>
    <source>
        <strain evidence="2 3">MA-13</strain>
    </source>
</reference>
<keyword evidence="1" id="KW-0812">Transmembrane</keyword>
<protein>
    <recommendedName>
        <fullName evidence="4">Tetratricopeptide repeat protein</fullName>
    </recommendedName>
</protein>
<dbReference type="Proteomes" id="UP000663814">
    <property type="component" value="Unassembled WGS sequence"/>
</dbReference>
<dbReference type="InterPro" id="IPR019734">
    <property type="entry name" value="TPR_rpt"/>
</dbReference>
<keyword evidence="3" id="KW-1185">Reference proteome</keyword>
<organism evidence="2 3">
    <name type="scientific">Rheinheimera maricola</name>
    <dbReference type="NCBI Taxonomy" id="2793282"/>
    <lineage>
        <taxon>Bacteria</taxon>
        <taxon>Pseudomonadati</taxon>
        <taxon>Pseudomonadota</taxon>
        <taxon>Gammaproteobacteria</taxon>
        <taxon>Chromatiales</taxon>
        <taxon>Chromatiaceae</taxon>
        <taxon>Rheinheimera</taxon>
    </lineage>
</organism>
<dbReference type="EMBL" id="JAERPS020000012">
    <property type="protein sequence ID" value="MBZ9613824.1"/>
    <property type="molecule type" value="Genomic_DNA"/>
</dbReference>
<accession>A0ABS7XE27</accession>
<dbReference type="SMART" id="SM00028">
    <property type="entry name" value="TPR"/>
    <property type="match status" value="4"/>
</dbReference>
<evidence type="ECO:0000313" key="2">
    <source>
        <dbReference type="EMBL" id="MBZ9613824.1"/>
    </source>
</evidence>
<sequence length="380" mass="42023">MSVINKMLRDLEQRRSIEHGNMDIIRQQRQPLWLTILLCSTLLLAMFAIYAVLNRNPTSAPVPNTLSLQSKPMAVQATAQPAISNDTVTITTDKLLEQQRVSDRSVVEAVVTAATNTNTVKTRAATTTIIAEPEVMSSATQSNSSATDLQAIEQQADKPASISQAVSPAAETSIATAPPVAQLSITPSAPGNEQRAAILRQQALTATEAGQWLQAVNFWQQLQQMLPQQAQSYLAQARLWLQLGNRQQAELILQQARTQGIENADIQLLLAQAAASRQQWQQVDELLSAQYALAQYPQYYGLKATALQQMAQHQQALLWFDRLSQLQPQQAKWWLGAAISLDALARQADAKQYYRNALQWGDNLSQQSTSYIHQRLAATE</sequence>